<gene>
    <name evidence="1" type="ORF">SAMN02910291_00090</name>
</gene>
<evidence type="ECO:0000313" key="1">
    <source>
        <dbReference type="EMBL" id="SFW12425.1"/>
    </source>
</evidence>
<dbReference type="AlphaFoldDB" id="A0AA94HR19"/>
<proteinExistence type="predicted"/>
<name>A0AA94HR19_DESDE</name>
<comment type="caution">
    <text evidence="1">The sequence shown here is derived from an EMBL/GenBank/DDBJ whole genome shotgun (WGS) entry which is preliminary data.</text>
</comment>
<protein>
    <submittedName>
        <fullName evidence="1">Uncharacterized protein</fullName>
    </submittedName>
</protein>
<reference evidence="2" key="1">
    <citation type="submission" date="2016-11" db="EMBL/GenBank/DDBJ databases">
        <authorList>
            <person name="Jaros S."/>
            <person name="Januszkiewicz K."/>
            <person name="Wedrychowicz H."/>
        </authorList>
    </citation>
    <scope>NUCLEOTIDE SEQUENCE [LARGE SCALE GENOMIC DNA]</scope>
    <source>
        <strain evidence="2">DSM 7057</strain>
    </source>
</reference>
<sequence length="76" mass="7884">MKFNTVSPLSISENVLGILGNKIASGRELTMAERMMALSASGAIVASAYGPGPTEMVVKTPELPENVKGMLANYAG</sequence>
<dbReference type="RefSeq" id="WP_012625649.1">
    <property type="nucleotide sequence ID" value="NZ_FPIW01000002.1"/>
</dbReference>
<organism evidence="1 2">
    <name type="scientific">Desulfovibrio desulfuricans</name>
    <dbReference type="NCBI Taxonomy" id="876"/>
    <lineage>
        <taxon>Bacteria</taxon>
        <taxon>Pseudomonadati</taxon>
        <taxon>Thermodesulfobacteriota</taxon>
        <taxon>Desulfovibrionia</taxon>
        <taxon>Desulfovibrionales</taxon>
        <taxon>Desulfovibrionaceae</taxon>
        <taxon>Desulfovibrio</taxon>
    </lineage>
</organism>
<dbReference type="EMBL" id="FPIW01000002">
    <property type="protein sequence ID" value="SFW12425.1"/>
    <property type="molecule type" value="Genomic_DNA"/>
</dbReference>
<accession>A0AA94HR19</accession>
<evidence type="ECO:0000313" key="2">
    <source>
        <dbReference type="Proteomes" id="UP000182680"/>
    </source>
</evidence>
<dbReference type="Proteomes" id="UP000182680">
    <property type="component" value="Unassembled WGS sequence"/>
</dbReference>